<evidence type="ECO:0000256" key="7">
    <source>
        <dbReference type="ARBA" id="ARBA00022840"/>
    </source>
</evidence>
<evidence type="ECO:0000256" key="6">
    <source>
        <dbReference type="ARBA" id="ARBA00022777"/>
    </source>
</evidence>
<dbReference type="AlphaFoldDB" id="A0A9P0GJB2"/>
<keyword evidence="2" id="KW-0963">Cytoplasm</keyword>
<dbReference type="EC" id="2.7.4.6" evidence="12"/>
<keyword evidence="3 12" id="KW-0808">Transferase</keyword>
<sequence>MPVTSCFQLTLAIIKPHVVKNPIATQKIRELIIASNFKIVKFKRKLISLPEAEKFYDEHKRKFFYNRLITFMTSGPSDMMILTKENAVKDWRDLMGPTKVFKAQFEAPDSIRGKYGLSDTRNATHGSDSVDSARREIGILFPEFNIDEWYLKEEQLFRLNKLSFYEDKFIHVPIDR</sequence>
<evidence type="ECO:0000259" key="13">
    <source>
        <dbReference type="SMART" id="SM00562"/>
    </source>
</evidence>
<dbReference type="Proteomes" id="UP001153636">
    <property type="component" value="Chromosome 7"/>
</dbReference>
<keyword evidence="15" id="KW-1185">Reference proteome</keyword>
<reference evidence="14" key="1">
    <citation type="submission" date="2022-01" db="EMBL/GenBank/DDBJ databases">
        <authorList>
            <person name="King R."/>
        </authorList>
    </citation>
    <scope>NUCLEOTIDE SEQUENCE</scope>
</reference>
<dbReference type="PROSITE" id="PS51374">
    <property type="entry name" value="NDPK_LIKE"/>
    <property type="match status" value="1"/>
</dbReference>
<accession>A0A9P0GJB2</accession>
<evidence type="ECO:0000256" key="2">
    <source>
        <dbReference type="ARBA" id="ARBA00022490"/>
    </source>
</evidence>
<dbReference type="CDD" id="cd04414">
    <property type="entry name" value="NDPk6"/>
    <property type="match status" value="1"/>
</dbReference>
<feature type="domain" description="Nucleoside diphosphate kinase-like" evidence="13">
    <location>
        <begin position="7"/>
        <end position="148"/>
    </location>
</feature>
<keyword evidence="7 12" id="KW-0067">ATP-binding</keyword>
<feature type="binding site" evidence="10">
    <location>
        <position position="98"/>
    </location>
    <ligand>
        <name>ATP</name>
        <dbReference type="ChEBI" id="CHEBI:30616"/>
    </ligand>
</feature>
<dbReference type="InterPro" id="IPR001564">
    <property type="entry name" value="Nucleoside_diP_kinase"/>
</dbReference>
<evidence type="ECO:0000313" key="15">
    <source>
        <dbReference type="Proteomes" id="UP001153636"/>
    </source>
</evidence>
<keyword evidence="9" id="KW-0546">Nucleotide metabolism</keyword>
<feature type="binding site" evidence="10">
    <location>
        <position position="122"/>
    </location>
    <ligand>
        <name>ATP</name>
        <dbReference type="ChEBI" id="CHEBI:30616"/>
    </ligand>
</feature>
<evidence type="ECO:0000313" key="14">
    <source>
        <dbReference type="EMBL" id="CAH1112972.1"/>
    </source>
</evidence>
<dbReference type="InterPro" id="IPR023005">
    <property type="entry name" value="Nucleoside_diP_kinase_AS"/>
</dbReference>
<dbReference type="PRINTS" id="PR01243">
    <property type="entry name" value="NUCDPKINASE"/>
</dbReference>
<feature type="binding site" evidence="10">
    <location>
        <position position="112"/>
    </location>
    <ligand>
        <name>ATP</name>
        <dbReference type="ChEBI" id="CHEBI:30616"/>
    </ligand>
</feature>
<dbReference type="InterPro" id="IPR037994">
    <property type="entry name" value="NDPk6"/>
</dbReference>
<evidence type="ECO:0000256" key="5">
    <source>
        <dbReference type="ARBA" id="ARBA00022741"/>
    </source>
</evidence>
<dbReference type="GO" id="GO:0006183">
    <property type="term" value="P:GTP biosynthetic process"/>
    <property type="evidence" value="ECO:0007669"/>
    <property type="project" value="InterPro"/>
</dbReference>
<dbReference type="GO" id="GO:0006228">
    <property type="term" value="P:UTP biosynthetic process"/>
    <property type="evidence" value="ECO:0007669"/>
    <property type="project" value="InterPro"/>
</dbReference>
<dbReference type="GO" id="GO:0004550">
    <property type="term" value="F:nucleoside diphosphate kinase activity"/>
    <property type="evidence" value="ECO:0007669"/>
    <property type="project" value="UniProtKB-EC"/>
</dbReference>
<protein>
    <recommendedName>
        <fullName evidence="12">Nucleoside diphosphate kinase</fullName>
        <ecNumber evidence="12">2.7.4.6</ecNumber>
    </recommendedName>
</protein>
<evidence type="ECO:0000256" key="12">
    <source>
        <dbReference type="RuleBase" id="RU004013"/>
    </source>
</evidence>
<name>A0A9P0GJB2_9CUCU</name>
<dbReference type="PANTHER" id="PTHR46161">
    <property type="entry name" value="NUCLEOSIDE DIPHOSPHATE KINASE"/>
    <property type="match status" value="1"/>
</dbReference>
<dbReference type="Pfam" id="PF00334">
    <property type="entry name" value="NDK"/>
    <property type="match status" value="1"/>
</dbReference>
<keyword evidence="6 12" id="KW-0418">Kinase</keyword>
<evidence type="ECO:0000256" key="9">
    <source>
        <dbReference type="ARBA" id="ARBA00023080"/>
    </source>
</evidence>
<evidence type="ECO:0000256" key="4">
    <source>
        <dbReference type="ARBA" id="ARBA00022723"/>
    </source>
</evidence>
<dbReference type="GO" id="GO:0006241">
    <property type="term" value="P:CTP biosynthetic process"/>
    <property type="evidence" value="ECO:0007669"/>
    <property type="project" value="InterPro"/>
</dbReference>
<dbReference type="SMART" id="SM00562">
    <property type="entry name" value="NDK"/>
    <property type="match status" value="1"/>
</dbReference>
<dbReference type="SUPFAM" id="SSF54919">
    <property type="entry name" value="Nucleoside diphosphate kinase, NDK"/>
    <property type="match status" value="1"/>
</dbReference>
<feature type="binding site" evidence="10">
    <location>
        <position position="64"/>
    </location>
    <ligand>
        <name>ATP</name>
        <dbReference type="ChEBI" id="CHEBI:30616"/>
    </ligand>
</feature>
<proteinExistence type="inferred from homology"/>
<keyword evidence="8" id="KW-0460">Magnesium</keyword>
<comment type="similarity">
    <text evidence="1 10 11">Belongs to the NDK family.</text>
</comment>
<dbReference type="OrthoDB" id="25346at2759"/>
<dbReference type="InterPro" id="IPR034907">
    <property type="entry name" value="NDK-like_dom"/>
</dbReference>
<keyword evidence="4" id="KW-0479">Metal-binding</keyword>
<feature type="binding site" evidence="10">
    <location>
        <position position="15"/>
    </location>
    <ligand>
        <name>ATP</name>
        <dbReference type="ChEBI" id="CHEBI:30616"/>
    </ligand>
</feature>
<keyword evidence="5 12" id="KW-0547">Nucleotide-binding</keyword>
<evidence type="ECO:0000256" key="10">
    <source>
        <dbReference type="PROSITE-ProRule" id="PRU00706"/>
    </source>
</evidence>
<feature type="active site" description="Pros-phosphohistidine intermediate" evidence="10">
    <location>
        <position position="125"/>
    </location>
</feature>
<dbReference type="InterPro" id="IPR036850">
    <property type="entry name" value="NDK-like_dom_sf"/>
</dbReference>
<dbReference type="GO" id="GO:0046872">
    <property type="term" value="F:metal ion binding"/>
    <property type="evidence" value="ECO:0007669"/>
    <property type="project" value="UniProtKB-KW"/>
</dbReference>
<evidence type="ECO:0000256" key="11">
    <source>
        <dbReference type="RuleBase" id="RU004011"/>
    </source>
</evidence>
<feature type="binding site" evidence="10">
    <location>
        <position position="92"/>
    </location>
    <ligand>
        <name>ATP</name>
        <dbReference type="ChEBI" id="CHEBI:30616"/>
    </ligand>
</feature>
<dbReference type="GO" id="GO:0005524">
    <property type="term" value="F:ATP binding"/>
    <property type="evidence" value="ECO:0007669"/>
    <property type="project" value="UniProtKB-KW"/>
</dbReference>
<comment type="catalytic activity">
    <reaction evidence="12">
        <text>a 2'-deoxyribonucleoside 5'-diphosphate + ATP = a 2'-deoxyribonucleoside 5'-triphosphate + ADP</text>
        <dbReference type="Rhea" id="RHEA:44640"/>
        <dbReference type="ChEBI" id="CHEBI:30616"/>
        <dbReference type="ChEBI" id="CHEBI:61560"/>
        <dbReference type="ChEBI" id="CHEBI:73316"/>
        <dbReference type="ChEBI" id="CHEBI:456216"/>
        <dbReference type="EC" id="2.7.4.6"/>
    </reaction>
</comment>
<evidence type="ECO:0000256" key="1">
    <source>
        <dbReference type="ARBA" id="ARBA00008142"/>
    </source>
</evidence>
<dbReference type="PROSITE" id="PS00469">
    <property type="entry name" value="NDPK"/>
    <property type="match status" value="1"/>
</dbReference>
<evidence type="ECO:0000256" key="3">
    <source>
        <dbReference type="ARBA" id="ARBA00022679"/>
    </source>
</evidence>
<gene>
    <name evidence="14" type="ORF">PSYICH_LOCUS13665</name>
</gene>
<dbReference type="EMBL" id="OV651819">
    <property type="protein sequence ID" value="CAH1112972.1"/>
    <property type="molecule type" value="Genomic_DNA"/>
</dbReference>
<evidence type="ECO:0000256" key="8">
    <source>
        <dbReference type="ARBA" id="ARBA00022842"/>
    </source>
</evidence>
<dbReference type="Gene3D" id="3.30.70.141">
    <property type="entry name" value="Nucleoside diphosphate kinase-like domain"/>
    <property type="match status" value="1"/>
</dbReference>
<dbReference type="PANTHER" id="PTHR46161:SF3">
    <property type="entry name" value="NUCLEOSIDE DIPHOSPHATE KINASE DDB_G0292928-RELATED"/>
    <property type="match status" value="1"/>
</dbReference>
<organism evidence="14 15">
    <name type="scientific">Psylliodes chrysocephalus</name>
    <dbReference type="NCBI Taxonomy" id="3402493"/>
    <lineage>
        <taxon>Eukaryota</taxon>
        <taxon>Metazoa</taxon>
        <taxon>Ecdysozoa</taxon>
        <taxon>Arthropoda</taxon>
        <taxon>Hexapoda</taxon>
        <taxon>Insecta</taxon>
        <taxon>Pterygota</taxon>
        <taxon>Neoptera</taxon>
        <taxon>Endopterygota</taxon>
        <taxon>Coleoptera</taxon>
        <taxon>Polyphaga</taxon>
        <taxon>Cucujiformia</taxon>
        <taxon>Chrysomeloidea</taxon>
        <taxon>Chrysomelidae</taxon>
        <taxon>Galerucinae</taxon>
        <taxon>Alticini</taxon>
        <taxon>Psylliodes</taxon>
    </lineage>
</organism>